<dbReference type="Gene3D" id="1.20.58.340">
    <property type="entry name" value="Magnesium transport protein CorA, transmembrane region"/>
    <property type="match status" value="1"/>
</dbReference>
<dbReference type="SUPFAM" id="SSF144083">
    <property type="entry name" value="Magnesium transport protein CorA, transmembrane region"/>
    <property type="match status" value="1"/>
</dbReference>
<dbReference type="Pfam" id="PF01544">
    <property type="entry name" value="CorA"/>
    <property type="match status" value="1"/>
</dbReference>
<protein>
    <recommendedName>
        <fullName evidence="8">Mg2+ transporter protein, CorA-like/Zinc transport protein ZntB</fullName>
    </recommendedName>
</protein>
<proteinExistence type="predicted"/>
<dbReference type="GO" id="GO:0016020">
    <property type="term" value="C:membrane"/>
    <property type="evidence" value="ECO:0007669"/>
    <property type="project" value="UniProtKB-SubCell"/>
</dbReference>
<evidence type="ECO:0000256" key="5">
    <source>
        <dbReference type="SAM" id="Phobius"/>
    </source>
</evidence>
<evidence type="ECO:0008006" key="8">
    <source>
        <dbReference type="Google" id="ProtNLM"/>
    </source>
</evidence>
<dbReference type="GO" id="GO:0046873">
    <property type="term" value="F:metal ion transmembrane transporter activity"/>
    <property type="evidence" value="ECO:0007669"/>
    <property type="project" value="InterPro"/>
</dbReference>
<sequence length="376" mass="43343">MATTYNTLTGRTIALVENFTEDDLEKVSKHLLAGRTHISHPLFFPEMMLHMIMKGLNDKVRIPEELAFFLEERRTGLGRVKGSKKEQRVMREWEANGRTIWDWGDEEFRQATTRVNRFKTTVAYLERRFGFAKQLSVRLLEGLEELSNCGFGEGEEKGGDAKSGRGKLHEQIEQLKWMFKERIRNRQLLLENYEMQMHCMQKRTENLITVLYTVLSQIDTKNQVSMAQTNLQIAQAVRSDSIPMRTIAYVTLIFLPGAFIATIFGTNFFALDPKTGALITAPSFWYFWAIAIPLTIFILLVWNYWVYCERKEAEELARVVKNTAAVSMDQPIGQTGNDLVLGDTRERNGKLGWLMKRLGSSEVRSHEMLEGQKVEV</sequence>
<evidence type="ECO:0000256" key="3">
    <source>
        <dbReference type="ARBA" id="ARBA00022989"/>
    </source>
</evidence>
<evidence type="ECO:0000313" key="7">
    <source>
        <dbReference type="Proteomes" id="UP000799779"/>
    </source>
</evidence>
<dbReference type="OrthoDB" id="2830640at2759"/>
<dbReference type="InterPro" id="IPR045863">
    <property type="entry name" value="CorA_TM1_TM2"/>
</dbReference>
<accession>A0A6A5WL65</accession>
<keyword evidence="3 5" id="KW-1133">Transmembrane helix</keyword>
<dbReference type="EMBL" id="ML977582">
    <property type="protein sequence ID" value="KAF2001519.1"/>
    <property type="molecule type" value="Genomic_DNA"/>
</dbReference>
<feature type="transmembrane region" description="Helical" evidence="5">
    <location>
        <begin position="247"/>
        <end position="271"/>
    </location>
</feature>
<evidence type="ECO:0000256" key="2">
    <source>
        <dbReference type="ARBA" id="ARBA00022692"/>
    </source>
</evidence>
<name>A0A6A5WL65_9PLEO</name>
<comment type="subcellular location">
    <subcellularLocation>
        <location evidence="1">Membrane</location>
        <topology evidence="1">Multi-pass membrane protein</topology>
    </subcellularLocation>
</comment>
<dbReference type="AlphaFoldDB" id="A0A6A5WL65"/>
<reference evidence="6" key="1">
    <citation type="journal article" date="2020" name="Stud. Mycol.">
        <title>101 Dothideomycetes genomes: a test case for predicting lifestyles and emergence of pathogens.</title>
        <authorList>
            <person name="Haridas S."/>
            <person name="Albert R."/>
            <person name="Binder M."/>
            <person name="Bloem J."/>
            <person name="Labutti K."/>
            <person name="Salamov A."/>
            <person name="Andreopoulos B."/>
            <person name="Baker S."/>
            <person name="Barry K."/>
            <person name="Bills G."/>
            <person name="Bluhm B."/>
            <person name="Cannon C."/>
            <person name="Castanera R."/>
            <person name="Culley D."/>
            <person name="Daum C."/>
            <person name="Ezra D."/>
            <person name="Gonzalez J."/>
            <person name="Henrissat B."/>
            <person name="Kuo A."/>
            <person name="Liang C."/>
            <person name="Lipzen A."/>
            <person name="Lutzoni F."/>
            <person name="Magnuson J."/>
            <person name="Mondo S."/>
            <person name="Nolan M."/>
            <person name="Ohm R."/>
            <person name="Pangilinan J."/>
            <person name="Park H.-J."/>
            <person name="Ramirez L."/>
            <person name="Alfaro M."/>
            <person name="Sun H."/>
            <person name="Tritt A."/>
            <person name="Yoshinaga Y."/>
            <person name="Zwiers L.-H."/>
            <person name="Turgeon B."/>
            <person name="Goodwin S."/>
            <person name="Spatafora J."/>
            <person name="Crous P."/>
            <person name="Grigoriev I."/>
        </authorList>
    </citation>
    <scope>NUCLEOTIDE SEQUENCE</scope>
    <source>
        <strain evidence="6">CBS 123094</strain>
    </source>
</reference>
<feature type="transmembrane region" description="Helical" evidence="5">
    <location>
        <begin position="283"/>
        <end position="305"/>
    </location>
</feature>
<keyword evidence="4 5" id="KW-0472">Membrane</keyword>
<evidence type="ECO:0000313" key="6">
    <source>
        <dbReference type="EMBL" id="KAF2001519.1"/>
    </source>
</evidence>
<dbReference type="Proteomes" id="UP000799779">
    <property type="component" value="Unassembled WGS sequence"/>
</dbReference>
<keyword evidence="2 5" id="KW-0812">Transmembrane</keyword>
<gene>
    <name evidence="6" type="ORF">P154DRAFT_164410</name>
</gene>
<evidence type="ECO:0000256" key="4">
    <source>
        <dbReference type="ARBA" id="ARBA00023136"/>
    </source>
</evidence>
<keyword evidence="7" id="KW-1185">Reference proteome</keyword>
<evidence type="ECO:0000256" key="1">
    <source>
        <dbReference type="ARBA" id="ARBA00004141"/>
    </source>
</evidence>
<dbReference type="InterPro" id="IPR002523">
    <property type="entry name" value="MgTranspt_CorA/ZnTranspt_ZntB"/>
</dbReference>
<organism evidence="6 7">
    <name type="scientific">Amniculicola lignicola CBS 123094</name>
    <dbReference type="NCBI Taxonomy" id="1392246"/>
    <lineage>
        <taxon>Eukaryota</taxon>
        <taxon>Fungi</taxon>
        <taxon>Dikarya</taxon>
        <taxon>Ascomycota</taxon>
        <taxon>Pezizomycotina</taxon>
        <taxon>Dothideomycetes</taxon>
        <taxon>Pleosporomycetidae</taxon>
        <taxon>Pleosporales</taxon>
        <taxon>Amniculicolaceae</taxon>
        <taxon>Amniculicola</taxon>
    </lineage>
</organism>